<accession>A0A811VDR9</accession>
<proteinExistence type="predicted"/>
<evidence type="ECO:0000313" key="2">
    <source>
        <dbReference type="Proteomes" id="UP000606786"/>
    </source>
</evidence>
<comment type="caution">
    <text evidence="1">The sequence shown here is derived from an EMBL/GenBank/DDBJ whole genome shotgun (WGS) entry which is preliminary data.</text>
</comment>
<dbReference type="EMBL" id="CAJHJT010000056">
    <property type="protein sequence ID" value="CAD7012349.1"/>
    <property type="molecule type" value="Genomic_DNA"/>
</dbReference>
<dbReference type="AlphaFoldDB" id="A0A811VDR9"/>
<feature type="non-terminal residue" evidence="1">
    <location>
        <position position="1"/>
    </location>
</feature>
<keyword evidence="2" id="KW-1185">Reference proteome</keyword>
<name>A0A811VDR9_CERCA</name>
<protein>
    <submittedName>
        <fullName evidence="1">(Mediterranean fruit fly) hypothetical protein</fullName>
    </submittedName>
</protein>
<sequence length="103" mass="11318">AELELNSNHKQLDVSPAGNRVEIQSKDFKANTTKSIIGEASKLDDTHLNIILEDVIYSSISCSPLEEVQRTSILSKADTLGNASTKCRKSSLTSTQTIYYIND</sequence>
<evidence type="ECO:0000313" key="1">
    <source>
        <dbReference type="EMBL" id="CAD7012349.1"/>
    </source>
</evidence>
<gene>
    <name evidence="1" type="ORF">CCAP1982_LOCUS20443</name>
</gene>
<reference evidence="1" key="1">
    <citation type="submission" date="2020-11" db="EMBL/GenBank/DDBJ databases">
        <authorList>
            <person name="Whitehead M."/>
        </authorList>
    </citation>
    <scope>NUCLEOTIDE SEQUENCE</scope>
    <source>
        <strain evidence="1">EGII</strain>
    </source>
</reference>
<organism evidence="1 2">
    <name type="scientific">Ceratitis capitata</name>
    <name type="common">Mediterranean fruit fly</name>
    <name type="synonym">Tephritis capitata</name>
    <dbReference type="NCBI Taxonomy" id="7213"/>
    <lineage>
        <taxon>Eukaryota</taxon>
        <taxon>Metazoa</taxon>
        <taxon>Ecdysozoa</taxon>
        <taxon>Arthropoda</taxon>
        <taxon>Hexapoda</taxon>
        <taxon>Insecta</taxon>
        <taxon>Pterygota</taxon>
        <taxon>Neoptera</taxon>
        <taxon>Endopterygota</taxon>
        <taxon>Diptera</taxon>
        <taxon>Brachycera</taxon>
        <taxon>Muscomorpha</taxon>
        <taxon>Tephritoidea</taxon>
        <taxon>Tephritidae</taxon>
        <taxon>Ceratitis</taxon>
        <taxon>Ceratitis</taxon>
    </lineage>
</organism>
<dbReference type="Proteomes" id="UP000606786">
    <property type="component" value="Unassembled WGS sequence"/>
</dbReference>